<dbReference type="AlphaFoldDB" id="A0A9D2B6P5"/>
<dbReference type="Pfam" id="PF02880">
    <property type="entry name" value="PGM_PMM_III"/>
    <property type="match status" value="1"/>
</dbReference>
<dbReference type="PROSITE" id="PS00710">
    <property type="entry name" value="PGM_PMM"/>
    <property type="match status" value="1"/>
</dbReference>
<dbReference type="GO" id="GO:0000287">
    <property type="term" value="F:magnesium ion binding"/>
    <property type="evidence" value="ECO:0007669"/>
    <property type="project" value="InterPro"/>
</dbReference>
<dbReference type="Proteomes" id="UP000886800">
    <property type="component" value="Unassembled WGS sequence"/>
</dbReference>
<dbReference type="PANTHER" id="PTHR45745">
    <property type="entry name" value="PHOSPHOMANNOMUTASE 45A"/>
    <property type="match status" value="1"/>
</dbReference>
<dbReference type="EMBL" id="DXES01000033">
    <property type="protein sequence ID" value="HIX64918.1"/>
    <property type="molecule type" value="Genomic_DNA"/>
</dbReference>
<dbReference type="InterPro" id="IPR016055">
    <property type="entry name" value="A-D-PHexomutase_a/b/a-I/II/III"/>
</dbReference>
<evidence type="ECO:0000256" key="4">
    <source>
        <dbReference type="ARBA" id="ARBA00010231"/>
    </source>
</evidence>
<evidence type="ECO:0000313" key="18">
    <source>
        <dbReference type="Proteomes" id="UP000886800"/>
    </source>
</evidence>
<comment type="cofactor">
    <cofactor evidence="1">
        <name>Mg(2+)</name>
        <dbReference type="ChEBI" id="CHEBI:18420"/>
    </cofactor>
</comment>
<dbReference type="Gene3D" id="3.40.120.10">
    <property type="entry name" value="Alpha-D-Glucose-1,6-Bisphosphate, subunit A, domain 3"/>
    <property type="match status" value="3"/>
</dbReference>
<evidence type="ECO:0000256" key="2">
    <source>
        <dbReference type="ARBA" id="ARBA00005164"/>
    </source>
</evidence>
<evidence type="ECO:0000259" key="15">
    <source>
        <dbReference type="Pfam" id="PF02879"/>
    </source>
</evidence>
<comment type="pathway">
    <text evidence="2">Glycolipid metabolism; diglucosyl-diacylglycerol biosynthesis.</text>
</comment>
<dbReference type="PRINTS" id="PR00509">
    <property type="entry name" value="PGMPMM"/>
</dbReference>
<feature type="compositionally biased region" description="Basic and acidic residues" evidence="13">
    <location>
        <begin position="562"/>
        <end position="571"/>
    </location>
</feature>
<dbReference type="Pfam" id="PF02879">
    <property type="entry name" value="PGM_PMM_II"/>
    <property type="match status" value="1"/>
</dbReference>
<keyword evidence="8" id="KW-0413">Isomerase</keyword>
<dbReference type="SUPFAM" id="SSF53738">
    <property type="entry name" value="Phosphoglucomutase, first 3 domains"/>
    <property type="match status" value="3"/>
</dbReference>
<feature type="region of interest" description="Disordered" evidence="13">
    <location>
        <begin position="552"/>
        <end position="571"/>
    </location>
</feature>
<evidence type="ECO:0000256" key="10">
    <source>
        <dbReference type="ARBA" id="ARBA00041398"/>
    </source>
</evidence>
<evidence type="ECO:0000259" key="16">
    <source>
        <dbReference type="Pfam" id="PF02880"/>
    </source>
</evidence>
<dbReference type="InterPro" id="IPR005844">
    <property type="entry name" value="A-D-PHexomutase_a/b/a-I"/>
</dbReference>
<evidence type="ECO:0000256" key="3">
    <source>
        <dbReference type="ARBA" id="ARBA00005189"/>
    </source>
</evidence>
<keyword evidence="7 12" id="KW-0460">Magnesium</keyword>
<protein>
    <recommendedName>
        <fullName evidence="9">Phosphoglucomutase</fullName>
    </recommendedName>
    <alternativeName>
        <fullName evidence="11">Alpha-phosphoglucomutase</fullName>
    </alternativeName>
    <alternativeName>
        <fullName evidence="10">Glucose phosphomutase</fullName>
    </alternativeName>
</protein>
<dbReference type="GO" id="GO:0008973">
    <property type="term" value="F:phosphopentomutase activity"/>
    <property type="evidence" value="ECO:0007669"/>
    <property type="project" value="TreeGrafter"/>
</dbReference>
<dbReference type="GO" id="GO:0006166">
    <property type="term" value="P:purine ribonucleoside salvage"/>
    <property type="evidence" value="ECO:0007669"/>
    <property type="project" value="TreeGrafter"/>
</dbReference>
<dbReference type="InterPro" id="IPR036900">
    <property type="entry name" value="A-D-PHexomutase_C_sf"/>
</dbReference>
<evidence type="ECO:0000256" key="12">
    <source>
        <dbReference type="RuleBase" id="RU004326"/>
    </source>
</evidence>
<dbReference type="CDD" id="cd05799">
    <property type="entry name" value="PGM2"/>
    <property type="match status" value="1"/>
</dbReference>
<comment type="pathway">
    <text evidence="3">Lipid metabolism.</text>
</comment>
<reference evidence="17" key="2">
    <citation type="submission" date="2021-04" db="EMBL/GenBank/DDBJ databases">
        <authorList>
            <person name="Gilroy R."/>
        </authorList>
    </citation>
    <scope>NUCLEOTIDE SEQUENCE</scope>
    <source>
        <strain evidence="17">CHK188-5543</strain>
    </source>
</reference>
<evidence type="ECO:0000256" key="13">
    <source>
        <dbReference type="SAM" id="MobiDB-lite"/>
    </source>
</evidence>
<evidence type="ECO:0000256" key="9">
    <source>
        <dbReference type="ARBA" id="ARBA00039995"/>
    </source>
</evidence>
<evidence type="ECO:0000259" key="14">
    <source>
        <dbReference type="Pfam" id="PF02878"/>
    </source>
</evidence>
<comment type="similarity">
    <text evidence="4 12">Belongs to the phosphohexose mutase family.</text>
</comment>
<sequence length="571" mass="62380">MNPTALYERWLSAQLDDPDLTEELKGIQGNDAEILDRFYRDLEFGTAGLRGVLGAGNNRMNVYTVRRATQGLANYLLAANRTPHVAISYDSRIKSDLFARQAAGVLAANGIRVSIYPQLMPVPCLSFATRELHCDAGIMVTASHNPAKYNGYKVYGPDGCQMTEHAADAVLAQINALDILEGAKQMPFEEGLERGLISYIPGEVEDKFVQAVLAQQVNPGVCASAGLKLVYSPLNGTGNKPVRRVLGEIGAADVTVVPEQENPDGNFPTCPFPNPEIKDALSLGLQLSRQVGADLMLATDPDCDRVGIAVKDGEDYRLFTGNQVGALLLDYICRNRKERGTMPEGAFAVTTIVSTKLATAIAQAYGVHMAIVLTGFKYIGEQIAIAEAQGHPERFLFGFEESYGYLSGTHARDKDGVVASMLIVEMASWYKQQGKSLVDALEELYQRFGYYQEQVANFQFEGAEGMAKMAQIMETMRQNPPAEIAGSRVVCRKDYKLSQSVDQQGRAEPIDLPKSNVLEYRLENGCTAIVRPSGTEPKIKLYLSLVGRTQQEAQQRGGPLKADMERLMGVG</sequence>
<feature type="domain" description="Alpha-D-phosphohexomutase alpha/beta/alpha" evidence="15">
    <location>
        <begin position="213"/>
        <end position="313"/>
    </location>
</feature>
<evidence type="ECO:0000256" key="1">
    <source>
        <dbReference type="ARBA" id="ARBA00001946"/>
    </source>
</evidence>
<comment type="caution">
    <text evidence="17">The sequence shown here is derived from an EMBL/GenBank/DDBJ whole genome shotgun (WGS) entry which is preliminary data.</text>
</comment>
<evidence type="ECO:0000256" key="11">
    <source>
        <dbReference type="ARBA" id="ARBA00041467"/>
    </source>
</evidence>
<gene>
    <name evidence="17" type="ORF">H9736_01575</name>
</gene>
<evidence type="ECO:0000313" key="17">
    <source>
        <dbReference type="EMBL" id="HIX64918.1"/>
    </source>
</evidence>
<dbReference type="Pfam" id="PF02878">
    <property type="entry name" value="PGM_PMM_I"/>
    <property type="match status" value="1"/>
</dbReference>
<dbReference type="PANTHER" id="PTHR45745:SF1">
    <property type="entry name" value="PHOSPHOGLUCOMUTASE 2B-RELATED"/>
    <property type="match status" value="1"/>
</dbReference>
<keyword evidence="6 12" id="KW-0479">Metal-binding</keyword>
<proteinExistence type="inferred from homology"/>
<dbReference type="InterPro" id="IPR005846">
    <property type="entry name" value="A-D-PHexomutase_a/b/a-III"/>
</dbReference>
<dbReference type="Gene3D" id="3.30.310.50">
    <property type="entry name" value="Alpha-D-phosphohexomutase, C-terminal domain"/>
    <property type="match status" value="1"/>
</dbReference>
<dbReference type="SUPFAM" id="SSF55957">
    <property type="entry name" value="Phosphoglucomutase, C-terminal domain"/>
    <property type="match status" value="1"/>
</dbReference>
<dbReference type="InterPro" id="IPR005841">
    <property type="entry name" value="Alpha-D-phosphohexomutase_SF"/>
</dbReference>
<dbReference type="InterPro" id="IPR005845">
    <property type="entry name" value="A-D-PHexomutase_a/b/a-II"/>
</dbReference>
<accession>A0A9D2B6P5</accession>
<dbReference type="GO" id="GO:0005975">
    <property type="term" value="P:carbohydrate metabolic process"/>
    <property type="evidence" value="ECO:0007669"/>
    <property type="project" value="InterPro"/>
</dbReference>
<evidence type="ECO:0000256" key="7">
    <source>
        <dbReference type="ARBA" id="ARBA00022842"/>
    </source>
</evidence>
<evidence type="ECO:0000256" key="6">
    <source>
        <dbReference type="ARBA" id="ARBA00022723"/>
    </source>
</evidence>
<reference evidence="17" key="1">
    <citation type="journal article" date="2021" name="PeerJ">
        <title>Extensive microbial diversity within the chicken gut microbiome revealed by metagenomics and culture.</title>
        <authorList>
            <person name="Gilroy R."/>
            <person name="Ravi A."/>
            <person name="Getino M."/>
            <person name="Pursley I."/>
            <person name="Horton D.L."/>
            <person name="Alikhan N.F."/>
            <person name="Baker D."/>
            <person name="Gharbi K."/>
            <person name="Hall N."/>
            <person name="Watson M."/>
            <person name="Adriaenssens E.M."/>
            <person name="Foster-Nyarko E."/>
            <person name="Jarju S."/>
            <person name="Secka A."/>
            <person name="Antonio M."/>
            <person name="Oren A."/>
            <person name="Chaudhuri R.R."/>
            <person name="La Ragione R."/>
            <person name="Hildebrand F."/>
            <person name="Pallen M.J."/>
        </authorList>
    </citation>
    <scope>NUCLEOTIDE SEQUENCE</scope>
    <source>
        <strain evidence="17">CHK188-5543</strain>
    </source>
</reference>
<keyword evidence="5" id="KW-0597">Phosphoprotein</keyword>
<organism evidence="17 18">
    <name type="scientific">Candidatus Anaerotruncus excrementipullorum</name>
    <dbReference type="NCBI Taxonomy" id="2838465"/>
    <lineage>
        <taxon>Bacteria</taxon>
        <taxon>Bacillati</taxon>
        <taxon>Bacillota</taxon>
        <taxon>Clostridia</taxon>
        <taxon>Eubacteriales</taxon>
        <taxon>Oscillospiraceae</taxon>
        <taxon>Anaerotruncus</taxon>
    </lineage>
</organism>
<evidence type="ECO:0000256" key="5">
    <source>
        <dbReference type="ARBA" id="ARBA00022553"/>
    </source>
</evidence>
<dbReference type="InterPro" id="IPR016066">
    <property type="entry name" value="A-D-PHexomutase_CS"/>
</dbReference>
<name>A0A9D2B6P5_9FIRM</name>
<feature type="domain" description="Alpha-D-phosphohexomutase alpha/beta/alpha" evidence="16">
    <location>
        <begin position="321"/>
        <end position="448"/>
    </location>
</feature>
<evidence type="ECO:0000256" key="8">
    <source>
        <dbReference type="ARBA" id="ARBA00023235"/>
    </source>
</evidence>
<feature type="domain" description="Alpha-D-phosphohexomutase alpha/beta/alpha" evidence="14">
    <location>
        <begin position="43"/>
        <end position="177"/>
    </location>
</feature>